<dbReference type="Proteomes" id="UP000288805">
    <property type="component" value="Unassembled WGS sequence"/>
</dbReference>
<dbReference type="EMBL" id="QGNW01002211">
    <property type="protein sequence ID" value="RVW22960.1"/>
    <property type="molecule type" value="Genomic_DNA"/>
</dbReference>
<evidence type="ECO:0000313" key="3">
    <source>
        <dbReference type="Proteomes" id="UP000288805"/>
    </source>
</evidence>
<reference evidence="2 3" key="1">
    <citation type="journal article" date="2018" name="PLoS Genet.">
        <title>Population sequencing reveals clonal diversity and ancestral inbreeding in the grapevine cultivar Chardonnay.</title>
        <authorList>
            <person name="Roach M.J."/>
            <person name="Johnson D.L."/>
            <person name="Bohlmann J."/>
            <person name="van Vuuren H.J."/>
            <person name="Jones S.J."/>
            <person name="Pretorius I.S."/>
            <person name="Schmidt S.A."/>
            <person name="Borneman A.R."/>
        </authorList>
    </citation>
    <scope>NUCLEOTIDE SEQUENCE [LARGE SCALE GENOMIC DNA]</scope>
    <source>
        <strain evidence="3">cv. Chardonnay</strain>
        <tissue evidence="2">Leaf</tissue>
    </source>
</reference>
<evidence type="ECO:0000313" key="2">
    <source>
        <dbReference type="EMBL" id="RVW22960.1"/>
    </source>
</evidence>
<evidence type="ECO:0000256" key="1">
    <source>
        <dbReference type="SAM" id="MobiDB-lite"/>
    </source>
</evidence>
<comment type="caution">
    <text evidence="2">The sequence shown here is derived from an EMBL/GenBank/DDBJ whole genome shotgun (WGS) entry which is preliminary data.</text>
</comment>
<protein>
    <submittedName>
        <fullName evidence="2">Uncharacterized protein</fullName>
    </submittedName>
</protein>
<dbReference type="AlphaFoldDB" id="A0A438CIB9"/>
<feature type="region of interest" description="Disordered" evidence="1">
    <location>
        <begin position="1"/>
        <end position="98"/>
    </location>
</feature>
<sequence length="310" mass="35196">MTCIRGGHTDPSASGEAHPSASAPQDSSQASQAPIIPSSDCGVPSIPLQRRYSKRRPPTSPPPEPSVHRILPKRVRTSGPGDTSRHAQSDSQGLVDSQHPFGIAPEAIINRPMVTAPPIEVNSDCRARPFHSQLYFDIEAMRQQLDLKDSFGLLQRHIAEALHIPFQLEDLAHFRQWSPISQRDMVRILLKGTSGDSYLLHKELSSGMLLVDVLLQSDIFPLQHLVQRRGPILDALFRIFEGFYFGPHHLIMDALLYFEEKVHRKKLQRADTIPLLFLRLLCHILKHMGYPIEPHLERHHYCREHFTLDQ</sequence>
<proteinExistence type="predicted"/>
<organism evidence="2 3">
    <name type="scientific">Vitis vinifera</name>
    <name type="common">Grape</name>
    <dbReference type="NCBI Taxonomy" id="29760"/>
    <lineage>
        <taxon>Eukaryota</taxon>
        <taxon>Viridiplantae</taxon>
        <taxon>Streptophyta</taxon>
        <taxon>Embryophyta</taxon>
        <taxon>Tracheophyta</taxon>
        <taxon>Spermatophyta</taxon>
        <taxon>Magnoliopsida</taxon>
        <taxon>eudicotyledons</taxon>
        <taxon>Gunneridae</taxon>
        <taxon>Pentapetalae</taxon>
        <taxon>rosids</taxon>
        <taxon>Vitales</taxon>
        <taxon>Vitaceae</taxon>
        <taxon>Viteae</taxon>
        <taxon>Vitis</taxon>
    </lineage>
</organism>
<accession>A0A438CIB9</accession>
<gene>
    <name evidence="2" type="ORF">CK203_093666</name>
</gene>
<feature type="compositionally biased region" description="Low complexity" evidence="1">
    <location>
        <begin position="17"/>
        <end position="34"/>
    </location>
</feature>
<name>A0A438CIB9_VITVI</name>